<proteinExistence type="predicted"/>
<gene>
    <name evidence="1" type="ORF">M5W82_22020</name>
</gene>
<name>A0ABT4EV47_9BACI</name>
<protein>
    <submittedName>
        <fullName evidence="1">Uncharacterized protein</fullName>
    </submittedName>
</protein>
<comment type="caution">
    <text evidence="1">The sequence shown here is derived from an EMBL/GenBank/DDBJ whole genome shotgun (WGS) entry which is preliminary data.</text>
</comment>
<accession>A0ABT4EV47</accession>
<evidence type="ECO:0000313" key="1">
    <source>
        <dbReference type="EMBL" id="MCY9549555.1"/>
    </source>
</evidence>
<dbReference type="EMBL" id="JAMDLZ010000046">
    <property type="protein sequence ID" value="MCY9549555.1"/>
    <property type="molecule type" value="Genomic_DNA"/>
</dbReference>
<evidence type="ECO:0000313" key="2">
    <source>
        <dbReference type="Proteomes" id="UP001527052"/>
    </source>
</evidence>
<sequence>MNTTELKQELATVKSVVEFASSKNISTQGVIEIIANAQKEVQLKGGETEKTIEEYYKSIELKVLQVIEYKKTVINFRTTLKTCQTVDISLFIELVRKQIIQMVLLTLRMICSFYKVT</sequence>
<dbReference type="RefSeq" id="WP_268639497.1">
    <property type="nucleotide sequence ID" value="NZ_JAMDLZ010000046.1"/>
</dbReference>
<keyword evidence="2" id="KW-1185">Reference proteome</keyword>
<reference evidence="1 2" key="1">
    <citation type="submission" date="2022-05" db="EMBL/GenBank/DDBJ databases">
        <title>Genome Sequencing of Bee-Associated Microbes.</title>
        <authorList>
            <person name="Dunlap C."/>
        </authorList>
    </citation>
    <scope>NUCLEOTIDE SEQUENCE [LARGE SCALE GENOMIC DNA]</scope>
    <source>
        <strain evidence="1 2">NRRL BD-083</strain>
    </source>
</reference>
<organism evidence="1 2">
    <name type="scientific">Lysinibacillus xylanilyticus</name>
    <dbReference type="NCBI Taxonomy" id="582475"/>
    <lineage>
        <taxon>Bacteria</taxon>
        <taxon>Bacillati</taxon>
        <taxon>Bacillota</taxon>
        <taxon>Bacilli</taxon>
        <taxon>Bacillales</taxon>
        <taxon>Bacillaceae</taxon>
        <taxon>Lysinibacillus</taxon>
    </lineage>
</organism>
<dbReference type="Proteomes" id="UP001527052">
    <property type="component" value="Unassembled WGS sequence"/>
</dbReference>